<comment type="caution">
    <text evidence="2">The sequence shown here is derived from an EMBL/GenBank/DDBJ whole genome shotgun (WGS) entry which is preliminary data.</text>
</comment>
<keyword evidence="3" id="KW-1185">Reference proteome</keyword>
<sequence length="79" mass="9211">ERVRRNGGRNRRQGRSTWSEQASQVSRLSVYIDYQMGRSAATSIWRYLDAASSESRQMEKMLAASMERTMKSMKSQLFK</sequence>
<dbReference type="Proteomes" id="UP000031036">
    <property type="component" value="Unassembled WGS sequence"/>
</dbReference>
<organism evidence="2 3">
    <name type="scientific">Toxocara canis</name>
    <name type="common">Canine roundworm</name>
    <dbReference type="NCBI Taxonomy" id="6265"/>
    <lineage>
        <taxon>Eukaryota</taxon>
        <taxon>Metazoa</taxon>
        <taxon>Ecdysozoa</taxon>
        <taxon>Nematoda</taxon>
        <taxon>Chromadorea</taxon>
        <taxon>Rhabditida</taxon>
        <taxon>Spirurina</taxon>
        <taxon>Ascaridomorpha</taxon>
        <taxon>Ascaridoidea</taxon>
        <taxon>Toxocaridae</taxon>
        <taxon>Toxocara</taxon>
    </lineage>
</organism>
<protein>
    <submittedName>
        <fullName evidence="2">Uncharacterized protein</fullName>
    </submittedName>
</protein>
<evidence type="ECO:0000313" key="2">
    <source>
        <dbReference type="EMBL" id="KHN87649.1"/>
    </source>
</evidence>
<evidence type="ECO:0000313" key="3">
    <source>
        <dbReference type="Proteomes" id="UP000031036"/>
    </source>
</evidence>
<dbReference type="AlphaFoldDB" id="A0A0B2W1X1"/>
<feature type="compositionally biased region" description="Basic residues" evidence="1">
    <location>
        <begin position="1"/>
        <end position="14"/>
    </location>
</feature>
<feature type="non-terminal residue" evidence="2">
    <location>
        <position position="79"/>
    </location>
</feature>
<feature type="non-terminal residue" evidence="2">
    <location>
        <position position="1"/>
    </location>
</feature>
<reference evidence="2 3" key="1">
    <citation type="submission" date="2014-11" db="EMBL/GenBank/DDBJ databases">
        <title>Genetic blueprint of the zoonotic pathogen Toxocara canis.</title>
        <authorList>
            <person name="Zhu X.-Q."/>
            <person name="Korhonen P.K."/>
            <person name="Cai H."/>
            <person name="Young N.D."/>
            <person name="Nejsum P."/>
            <person name="von Samson-Himmelstjerna G."/>
            <person name="Boag P.R."/>
            <person name="Tan P."/>
            <person name="Li Q."/>
            <person name="Min J."/>
            <person name="Yang Y."/>
            <person name="Wang X."/>
            <person name="Fang X."/>
            <person name="Hall R.S."/>
            <person name="Hofmann A."/>
            <person name="Sternberg P.W."/>
            <person name="Jex A.R."/>
            <person name="Gasser R.B."/>
        </authorList>
    </citation>
    <scope>NUCLEOTIDE SEQUENCE [LARGE SCALE GENOMIC DNA]</scope>
    <source>
        <strain evidence="2">PN_DK_2014</strain>
    </source>
</reference>
<evidence type="ECO:0000256" key="1">
    <source>
        <dbReference type="SAM" id="MobiDB-lite"/>
    </source>
</evidence>
<name>A0A0B2W1X1_TOXCA</name>
<feature type="region of interest" description="Disordered" evidence="1">
    <location>
        <begin position="1"/>
        <end position="23"/>
    </location>
</feature>
<proteinExistence type="predicted"/>
<accession>A0A0B2W1X1</accession>
<gene>
    <name evidence="2" type="ORF">Tcan_00988</name>
</gene>
<dbReference type="EMBL" id="JPKZ01000388">
    <property type="protein sequence ID" value="KHN87649.1"/>
    <property type="molecule type" value="Genomic_DNA"/>
</dbReference>